<evidence type="ECO:0000313" key="2">
    <source>
        <dbReference type="EMBL" id="MEE1885272.1"/>
    </source>
</evidence>
<feature type="chain" id="PRO_5047338372" evidence="1">
    <location>
        <begin position="27"/>
        <end position="165"/>
    </location>
</feature>
<reference evidence="2 3" key="1">
    <citation type="submission" date="2024-01" db="EMBL/GenBank/DDBJ databases">
        <title>Pedobacter sp. nov., isolated from oil-contaminated soil.</title>
        <authorList>
            <person name="Le N.T.T."/>
        </authorList>
    </citation>
    <scope>NUCLEOTIDE SEQUENCE [LARGE SCALE GENOMIC DNA]</scope>
    <source>
        <strain evidence="2 3">VNH31</strain>
    </source>
</reference>
<keyword evidence="1" id="KW-0732">Signal</keyword>
<name>A0ABU7H2H9_9SPHI</name>
<protein>
    <submittedName>
        <fullName evidence="2">Uncharacterized protein</fullName>
    </submittedName>
</protein>
<proteinExistence type="predicted"/>
<dbReference type="RefSeq" id="WP_330146172.1">
    <property type="nucleotide sequence ID" value="NZ_JAZDQU010000002.1"/>
</dbReference>
<evidence type="ECO:0000313" key="3">
    <source>
        <dbReference type="Proteomes" id="UP001337681"/>
    </source>
</evidence>
<keyword evidence="3" id="KW-1185">Reference proteome</keyword>
<accession>A0ABU7H2H9</accession>
<dbReference type="EMBL" id="JAZDQU010000002">
    <property type="protein sequence ID" value="MEE1885272.1"/>
    <property type="molecule type" value="Genomic_DNA"/>
</dbReference>
<comment type="caution">
    <text evidence="2">The sequence shown here is derived from an EMBL/GenBank/DDBJ whole genome shotgun (WGS) entry which is preliminary data.</text>
</comment>
<dbReference type="Proteomes" id="UP001337681">
    <property type="component" value="Unassembled WGS sequence"/>
</dbReference>
<sequence length="165" mass="19207">MRKISRLIKFTFCIAFALFGYVNSQAQNHSEELETLRKAILGNLVQFAQNTERNNYSIITLMKVELNKRGAISNITYSDNLDASDKIAFQSEMEKLDKKLLQNFLNKKKIRSIEVLIPIVVYVLKKDKSEVYRINFQDFGKFNNTSFTGKAYWMEPIILEVVIDH</sequence>
<feature type="signal peptide" evidence="1">
    <location>
        <begin position="1"/>
        <end position="26"/>
    </location>
</feature>
<evidence type="ECO:0000256" key="1">
    <source>
        <dbReference type="SAM" id="SignalP"/>
    </source>
</evidence>
<organism evidence="2 3">
    <name type="scientific">Pedobacter flavus</name>
    <dbReference type="NCBI Taxonomy" id="3113906"/>
    <lineage>
        <taxon>Bacteria</taxon>
        <taxon>Pseudomonadati</taxon>
        <taxon>Bacteroidota</taxon>
        <taxon>Sphingobacteriia</taxon>
        <taxon>Sphingobacteriales</taxon>
        <taxon>Sphingobacteriaceae</taxon>
        <taxon>Pedobacter</taxon>
    </lineage>
</organism>
<gene>
    <name evidence="2" type="ORF">VRU49_07550</name>
</gene>